<dbReference type="Proteomes" id="UP000000852">
    <property type="component" value="Chromosome"/>
</dbReference>
<protein>
    <submittedName>
        <fullName evidence="1">Uncharacterized protein</fullName>
    </submittedName>
</protein>
<accession>C6Y0H9</accession>
<gene>
    <name evidence="1" type="ordered locus">Phep_0516</name>
</gene>
<dbReference type="RefSeq" id="WP_012780693.1">
    <property type="nucleotide sequence ID" value="NC_013061.1"/>
</dbReference>
<dbReference type="HOGENOM" id="CLU_2918577_0_0_10"/>
<dbReference type="EMBL" id="CP001681">
    <property type="protein sequence ID" value="ACU02740.1"/>
    <property type="molecule type" value="Genomic_DNA"/>
</dbReference>
<evidence type="ECO:0000313" key="2">
    <source>
        <dbReference type="Proteomes" id="UP000000852"/>
    </source>
</evidence>
<reference evidence="1 2" key="1">
    <citation type="journal article" date="2009" name="Stand. Genomic Sci.">
        <title>Complete genome sequence of Pedobacter heparinus type strain (HIM 762-3).</title>
        <authorList>
            <person name="Han C."/>
            <person name="Spring S."/>
            <person name="Lapidus A."/>
            <person name="Del Rio T.G."/>
            <person name="Tice H."/>
            <person name="Copeland A."/>
            <person name="Cheng J.F."/>
            <person name="Lucas S."/>
            <person name="Chen F."/>
            <person name="Nolan M."/>
            <person name="Bruce D."/>
            <person name="Goodwin L."/>
            <person name="Pitluck S."/>
            <person name="Ivanova N."/>
            <person name="Mavromatis K."/>
            <person name="Mikhailova N."/>
            <person name="Pati A."/>
            <person name="Chen A."/>
            <person name="Palaniappan K."/>
            <person name="Land M."/>
            <person name="Hauser L."/>
            <person name="Chang Y.J."/>
            <person name="Jeffries C.C."/>
            <person name="Saunders E."/>
            <person name="Chertkov O."/>
            <person name="Brettin T."/>
            <person name="Goker M."/>
            <person name="Rohde M."/>
            <person name="Bristow J."/>
            <person name="Eisen J.A."/>
            <person name="Markowitz V."/>
            <person name="Hugenholtz P."/>
            <person name="Kyrpides N.C."/>
            <person name="Klenk H.P."/>
            <person name="Detter J.C."/>
        </authorList>
    </citation>
    <scope>NUCLEOTIDE SEQUENCE [LARGE SCALE GENOMIC DNA]</scope>
    <source>
        <strain evidence="2">ATCC 13125 / DSM 2366 / CIP 104194 / JCM 7457 / NBRC 12017 / NCIMB 9290 / NRRL B-14731 / HIM 762-3</strain>
    </source>
</reference>
<dbReference type="AlphaFoldDB" id="C6Y0H9"/>
<proteinExistence type="predicted"/>
<evidence type="ECO:0000313" key="1">
    <source>
        <dbReference type="EMBL" id="ACU02740.1"/>
    </source>
</evidence>
<organism evidence="1 2">
    <name type="scientific">Pedobacter heparinus (strain ATCC 13125 / DSM 2366 / CIP 104194 / JCM 7457 / NBRC 12017 / NCIMB 9290 / NRRL B-14731 / HIM 762-3)</name>
    <dbReference type="NCBI Taxonomy" id="485917"/>
    <lineage>
        <taxon>Bacteria</taxon>
        <taxon>Pseudomonadati</taxon>
        <taxon>Bacteroidota</taxon>
        <taxon>Sphingobacteriia</taxon>
        <taxon>Sphingobacteriales</taxon>
        <taxon>Sphingobacteriaceae</taxon>
        <taxon>Pedobacter</taxon>
    </lineage>
</organism>
<sequence>MKTRSDNGAYYPGAISCTIQKSSSNFPEFIINPREYGDAVEKMYEFLFFIYQNVIDYILEK</sequence>
<dbReference type="PROSITE" id="PS51257">
    <property type="entry name" value="PROKAR_LIPOPROTEIN"/>
    <property type="match status" value="1"/>
</dbReference>
<dbReference type="KEGG" id="phe:Phep_0516"/>
<name>C6Y0H9_PEDHD</name>
<dbReference type="STRING" id="485917.Phep_0516"/>
<keyword evidence="2" id="KW-1185">Reference proteome</keyword>